<feature type="non-terminal residue" evidence="1">
    <location>
        <position position="102"/>
    </location>
</feature>
<comment type="caution">
    <text evidence="1">The sequence shown here is derived from an EMBL/GenBank/DDBJ whole genome shotgun (WGS) entry which is preliminary data.</text>
</comment>
<name>A0A9P7J757_9AGAM</name>
<evidence type="ECO:0008006" key="3">
    <source>
        <dbReference type="Google" id="ProtNLM"/>
    </source>
</evidence>
<dbReference type="AlphaFoldDB" id="A0A9P7J757"/>
<feature type="non-terminal residue" evidence="1">
    <location>
        <position position="1"/>
    </location>
</feature>
<organism evidence="1 2">
    <name type="scientific">Suillus subaureus</name>
    <dbReference type="NCBI Taxonomy" id="48587"/>
    <lineage>
        <taxon>Eukaryota</taxon>
        <taxon>Fungi</taxon>
        <taxon>Dikarya</taxon>
        <taxon>Basidiomycota</taxon>
        <taxon>Agaricomycotina</taxon>
        <taxon>Agaricomycetes</taxon>
        <taxon>Agaricomycetidae</taxon>
        <taxon>Boletales</taxon>
        <taxon>Suillineae</taxon>
        <taxon>Suillaceae</taxon>
        <taxon>Suillus</taxon>
    </lineage>
</organism>
<dbReference type="Proteomes" id="UP000807769">
    <property type="component" value="Unassembled WGS sequence"/>
</dbReference>
<evidence type="ECO:0000313" key="1">
    <source>
        <dbReference type="EMBL" id="KAG1806169.1"/>
    </source>
</evidence>
<accession>A0A9P7J757</accession>
<dbReference type="RefSeq" id="XP_041187678.1">
    <property type="nucleotide sequence ID" value="XM_041329080.1"/>
</dbReference>
<reference evidence="1" key="1">
    <citation type="journal article" date="2020" name="New Phytol.">
        <title>Comparative genomics reveals dynamic genome evolution in host specialist ectomycorrhizal fungi.</title>
        <authorList>
            <person name="Lofgren L.A."/>
            <person name="Nguyen N.H."/>
            <person name="Vilgalys R."/>
            <person name="Ruytinx J."/>
            <person name="Liao H.L."/>
            <person name="Branco S."/>
            <person name="Kuo A."/>
            <person name="LaButti K."/>
            <person name="Lipzen A."/>
            <person name="Andreopoulos W."/>
            <person name="Pangilinan J."/>
            <person name="Riley R."/>
            <person name="Hundley H."/>
            <person name="Na H."/>
            <person name="Barry K."/>
            <person name="Grigoriev I.V."/>
            <person name="Stajich J.E."/>
            <person name="Kennedy P.G."/>
        </authorList>
    </citation>
    <scope>NUCLEOTIDE SEQUENCE</scope>
    <source>
        <strain evidence="1">MN1</strain>
    </source>
</reference>
<evidence type="ECO:0000313" key="2">
    <source>
        <dbReference type="Proteomes" id="UP000807769"/>
    </source>
</evidence>
<protein>
    <recommendedName>
        <fullName evidence="3">F-box domain-containing protein</fullName>
    </recommendedName>
</protein>
<proteinExistence type="predicted"/>
<dbReference type="OrthoDB" id="2998253at2759"/>
<sequence length="102" mass="11766">QLDKVLHDISGLQTVMDGIHTLQQQLVEQKNKIVESINLHKRLVSPLWRSPTEVLSQIFSHCLPQIPKLDRLQLPSKLTAPMLLTRICRQWREVAVGTPNLW</sequence>
<dbReference type="GeneID" id="64623097"/>
<dbReference type="EMBL" id="JABBWG010000047">
    <property type="protein sequence ID" value="KAG1806169.1"/>
    <property type="molecule type" value="Genomic_DNA"/>
</dbReference>
<keyword evidence="2" id="KW-1185">Reference proteome</keyword>
<gene>
    <name evidence="1" type="ORF">BJ212DRAFT_1201535</name>
</gene>